<reference evidence="3" key="1">
    <citation type="journal article" date="2019" name="Int. J. Syst. Evol. Microbiol.">
        <title>The Global Catalogue of Microorganisms (GCM) 10K type strain sequencing project: providing services to taxonomists for standard genome sequencing and annotation.</title>
        <authorList>
            <consortium name="The Broad Institute Genomics Platform"/>
            <consortium name="The Broad Institute Genome Sequencing Center for Infectious Disease"/>
            <person name="Wu L."/>
            <person name="Ma J."/>
        </authorList>
    </citation>
    <scope>NUCLEOTIDE SEQUENCE [LARGE SCALE GENOMIC DNA]</scope>
    <source>
        <strain evidence="3">KCTC 52473</strain>
    </source>
</reference>
<dbReference type="PANTHER" id="PTHR34387">
    <property type="entry name" value="SLR1258 PROTEIN"/>
    <property type="match status" value="1"/>
</dbReference>
<name>A0ABV7FND6_9ALTE</name>
<dbReference type="EMBL" id="JBHRSW010000014">
    <property type="protein sequence ID" value="MFC3121819.1"/>
    <property type="molecule type" value="Genomic_DNA"/>
</dbReference>
<proteinExistence type="predicted"/>
<evidence type="ECO:0000313" key="2">
    <source>
        <dbReference type="EMBL" id="MFC3121819.1"/>
    </source>
</evidence>
<feature type="chain" id="PRO_5045219687" evidence="1">
    <location>
        <begin position="21"/>
        <end position="243"/>
    </location>
</feature>
<dbReference type="RefSeq" id="WP_376919950.1">
    <property type="nucleotide sequence ID" value="NZ_JBHRSW010000014.1"/>
</dbReference>
<dbReference type="Gene3D" id="3.30.110.170">
    <property type="entry name" value="Protein of unknown function (DUF541), domain 1"/>
    <property type="match status" value="1"/>
</dbReference>
<accession>A0ABV7FND6</accession>
<evidence type="ECO:0000256" key="1">
    <source>
        <dbReference type="SAM" id="SignalP"/>
    </source>
</evidence>
<keyword evidence="1" id="KW-0732">Signal</keyword>
<protein>
    <submittedName>
        <fullName evidence="2">SIMPL domain-containing protein</fullName>
    </submittedName>
</protein>
<dbReference type="InterPro" id="IPR052022">
    <property type="entry name" value="26kDa_periplasmic_antigen"/>
</dbReference>
<dbReference type="InterPro" id="IPR007497">
    <property type="entry name" value="SIMPL/DUF541"/>
</dbReference>
<keyword evidence="3" id="KW-1185">Reference proteome</keyword>
<dbReference type="Pfam" id="PF04402">
    <property type="entry name" value="SIMPL"/>
    <property type="match status" value="1"/>
</dbReference>
<evidence type="ECO:0000313" key="3">
    <source>
        <dbReference type="Proteomes" id="UP001595478"/>
    </source>
</evidence>
<sequence length="243" mass="26373">MCIRYLVLTTALFLPLVAAAESPLPDNRHISVVGSAQLEAKPDIALVSFSVKSERSTSLAAKNDVDQRVNSFLDGLAAFEVSKDDVSASSLSTQAIYTYSKGSKREIDGYSAIRQLKVTLKDLTYLNDLLDFALRVKINSIGNINLKSSEEDTLIDEVNALAVENAKSKAQSYAKAFNAKLGNIYSISLTSNNNFGRFGRNDGIESIALSKAALNEPSTEGRYLQENIVFSASISAVFDLELD</sequence>
<gene>
    <name evidence="2" type="ORF">ACFOHL_09320</name>
</gene>
<dbReference type="Proteomes" id="UP001595478">
    <property type="component" value="Unassembled WGS sequence"/>
</dbReference>
<comment type="caution">
    <text evidence="2">The sequence shown here is derived from an EMBL/GenBank/DDBJ whole genome shotgun (WGS) entry which is preliminary data.</text>
</comment>
<dbReference type="PANTHER" id="PTHR34387:SF1">
    <property type="entry name" value="PERIPLASMIC IMMUNOGENIC PROTEIN"/>
    <property type="match status" value="1"/>
</dbReference>
<feature type="signal peptide" evidence="1">
    <location>
        <begin position="1"/>
        <end position="20"/>
    </location>
</feature>
<dbReference type="Gene3D" id="3.30.70.2970">
    <property type="entry name" value="Protein of unknown function (DUF541), domain 2"/>
    <property type="match status" value="1"/>
</dbReference>
<organism evidence="2 3">
    <name type="scientific">Agaribacter flavus</name>
    <dbReference type="NCBI Taxonomy" id="1902781"/>
    <lineage>
        <taxon>Bacteria</taxon>
        <taxon>Pseudomonadati</taxon>
        <taxon>Pseudomonadota</taxon>
        <taxon>Gammaproteobacteria</taxon>
        <taxon>Alteromonadales</taxon>
        <taxon>Alteromonadaceae</taxon>
        <taxon>Agaribacter</taxon>
    </lineage>
</organism>